<proteinExistence type="predicted"/>
<dbReference type="SUPFAM" id="SSF57756">
    <property type="entry name" value="Retrovirus zinc finger-like domains"/>
    <property type="match status" value="1"/>
</dbReference>
<reference evidence="4 5" key="1">
    <citation type="submission" date="2020-02" db="EMBL/GenBank/DDBJ databases">
        <authorList>
            <person name="Ferguson B K."/>
        </authorList>
    </citation>
    <scope>NUCLEOTIDE SEQUENCE [LARGE SCALE GENOMIC DNA]</scope>
</reference>
<sequence length="590" mass="66381">MKLLQDVNWKDRQVKPDPDQSAFVTHKKNFKKKKFPCNFCRSSAHFSRDCPSKPKSSFVRQRPIPQKNALVAAFMVSASDTTWLVDSAASGHMTGRKDWLTNSSTANSGQTVLLANGQQLTTAESGDVHIVFDGNDEEMVISNVSYVPDLNVNLLSVDALVKKGHEVIFNRNGCHIYRADRRSSPILTAKNSCGVFKLEKSSLIASSAGQCGSQDLWHKRTGHLNGHSMKLLRDGIARGITFKEEKFQPCESCIQGKQARPKFPCKSKTVADNLLDLIHADLCGPMEVASISGARYMLTCVDDHSRKVFCFFLNQKSETVDVLKDFINSVEAETERRLKKFRSDNGTEFVNRQLKNFFKSKGIKHEVSCVETPQQNGLVERYHRQILERARSMMTDAGAAKKMWAEAVNTAVYLINRSPARKIPGKTPEEIWSGHKVDLSHLRVFGCKAYVKVLNANRRKLDSKSEPFVFVGYSETSKGYRLLDSNYKLRISRDVVFIEDNFPWRINVQEEKYPAKFLLDDSSANVKEVDSYVEDIPPSNPSSPASSDHPEPDDDDDEEPPFPMVMTYDQSSKKLLEESQAPENSASFVA</sequence>
<evidence type="ECO:0000313" key="5">
    <source>
        <dbReference type="Proteomes" id="UP000479000"/>
    </source>
</evidence>
<dbReference type="InterPro" id="IPR001584">
    <property type="entry name" value="Integrase_cat-core"/>
</dbReference>
<organism evidence="4 5">
    <name type="scientific">Nesidiocoris tenuis</name>
    <dbReference type="NCBI Taxonomy" id="355587"/>
    <lineage>
        <taxon>Eukaryota</taxon>
        <taxon>Metazoa</taxon>
        <taxon>Ecdysozoa</taxon>
        <taxon>Arthropoda</taxon>
        <taxon>Hexapoda</taxon>
        <taxon>Insecta</taxon>
        <taxon>Pterygota</taxon>
        <taxon>Neoptera</taxon>
        <taxon>Paraneoptera</taxon>
        <taxon>Hemiptera</taxon>
        <taxon>Heteroptera</taxon>
        <taxon>Panheteroptera</taxon>
        <taxon>Cimicomorpha</taxon>
        <taxon>Miridae</taxon>
        <taxon>Dicyphina</taxon>
        <taxon>Nesidiocoris</taxon>
    </lineage>
</organism>
<gene>
    <name evidence="4" type="ORF">NTEN_LOCUS9321</name>
</gene>
<feature type="domain" description="Integrase catalytic" evidence="3">
    <location>
        <begin position="260"/>
        <end position="436"/>
    </location>
</feature>
<evidence type="ECO:0000259" key="3">
    <source>
        <dbReference type="PROSITE" id="PS50994"/>
    </source>
</evidence>
<dbReference type="Pfam" id="PF25597">
    <property type="entry name" value="SH3_retrovirus"/>
    <property type="match status" value="1"/>
</dbReference>
<feature type="compositionally biased region" description="Acidic residues" evidence="2">
    <location>
        <begin position="551"/>
        <end position="560"/>
    </location>
</feature>
<dbReference type="Pfam" id="PF00665">
    <property type="entry name" value="rve"/>
    <property type="match status" value="1"/>
</dbReference>
<evidence type="ECO:0000313" key="4">
    <source>
        <dbReference type="EMBL" id="CAB0003844.1"/>
    </source>
</evidence>
<dbReference type="Gene3D" id="3.30.420.10">
    <property type="entry name" value="Ribonuclease H-like superfamily/Ribonuclease H"/>
    <property type="match status" value="1"/>
</dbReference>
<dbReference type="InterPro" id="IPR054722">
    <property type="entry name" value="PolX-like_BBD"/>
</dbReference>
<dbReference type="EMBL" id="CADCXU010013994">
    <property type="protein sequence ID" value="CAB0003844.1"/>
    <property type="molecule type" value="Genomic_DNA"/>
</dbReference>
<dbReference type="GO" id="GO:0003676">
    <property type="term" value="F:nucleic acid binding"/>
    <property type="evidence" value="ECO:0007669"/>
    <property type="project" value="InterPro"/>
</dbReference>
<protein>
    <recommendedName>
        <fullName evidence="3">Integrase catalytic domain-containing protein</fullName>
    </recommendedName>
</protein>
<dbReference type="GO" id="GO:0006508">
    <property type="term" value="P:proteolysis"/>
    <property type="evidence" value="ECO:0007669"/>
    <property type="project" value="UniProtKB-KW"/>
</dbReference>
<evidence type="ECO:0000256" key="2">
    <source>
        <dbReference type="SAM" id="MobiDB-lite"/>
    </source>
</evidence>
<dbReference type="InterPro" id="IPR036397">
    <property type="entry name" value="RNaseH_sf"/>
</dbReference>
<feature type="region of interest" description="Disordered" evidence="2">
    <location>
        <begin position="533"/>
        <end position="590"/>
    </location>
</feature>
<keyword evidence="1" id="KW-0645">Protease</keyword>
<dbReference type="GO" id="GO:0008233">
    <property type="term" value="F:peptidase activity"/>
    <property type="evidence" value="ECO:0007669"/>
    <property type="project" value="UniProtKB-KW"/>
</dbReference>
<dbReference type="AlphaFoldDB" id="A0A6H5GIV9"/>
<feature type="compositionally biased region" description="Polar residues" evidence="2">
    <location>
        <begin position="581"/>
        <end position="590"/>
    </location>
</feature>
<dbReference type="Pfam" id="PF13976">
    <property type="entry name" value="gag_pre-integrs"/>
    <property type="match status" value="1"/>
</dbReference>
<dbReference type="PROSITE" id="PS50994">
    <property type="entry name" value="INTEGRASE"/>
    <property type="match status" value="1"/>
</dbReference>
<dbReference type="Proteomes" id="UP000479000">
    <property type="component" value="Unassembled WGS sequence"/>
</dbReference>
<dbReference type="SUPFAM" id="SSF53098">
    <property type="entry name" value="Ribonuclease H-like"/>
    <property type="match status" value="1"/>
</dbReference>
<name>A0A6H5GIV9_9HEMI</name>
<dbReference type="OrthoDB" id="6629321at2759"/>
<dbReference type="InterPro" id="IPR012337">
    <property type="entry name" value="RNaseH-like_sf"/>
</dbReference>
<dbReference type="PANTHER" id="PTHR42648">
    <property type="entry name" value="TRANSPOSASE, PUTATIVE-RELATED"/>
    <property type="match status" value="1"/>
</dbReference>
<dbReference type="GO" id="GO:0008270">
    <property type="term" value="F:zinc ion binding"/>
    <property type="evidence" value="ECO:0007669"/>
    <property type="project" value="InterPro"/>
</dbReference>
<keyword evidence="1" id="KW-0378">Hydrolase</keyword>
<dbReference type="InterPro" id="IPR057670">
    <property type="entry name" value="SH3_retrovirus"/>
</dbReference>
<dbReference type="InterPro" id="IPR036875">
    <property type="entry name" value="Znf_CCHC_sf"/>
</dbReference>
<dbReference type="InterPro" id="IPR039537">
    <property type="entry name" value="Retrotran_Ty1/copia-like"/>
</dbReference>
<feature type="non-terminal residue" evidence="4">
    <location>
        <position position="590"/>
    </location>
</feature>
<keyword evidence="5" id="KW-1185">Reference proteome</keyword>
<dbReference type="InterPro" id="IPR025724">
    <property type="entry name" value="GAG-pre-integrase_dom"/>
</dbReference>
<dbReference type="Pfam" id="PF22936">
    <property type="entry name" value="Pol_BBD"/>
    <property type="match status" value="1"/>
</dbReference>
<evidence type="ECO:0000256" key="1">
    <source>
        <dbReference type="ARBA" id="ARBA00022670"/>
    </source>
</evidence>
<dbReference type="PANTHER" id="PTHR42648:SF24">
    <property type="entry name" value="INTEGRASE CATALYTIC DOMAIN-CONTAINING PROTEIN"/>
    <property type="match status" value="1"/>
</dbReference>
<accession>A0A6H5GIV9</accession>
<dbReference type="GO" id="GO:0015074">
    <property type="term" value="P:DNA integration"/>
    <property type="evidence" value="ECO:0007669"/>
    <property type="project" value="InterPro"/>
</dbReference>